<accession>A0ABX3C4K2</accession>
<keyword evidence="3" id="KW-1185">Reference proteome</keyword>
<comment type="caution">
    <text evidence="2">The sequence shown here is derived from an EMBL/GenBank/DDBJ whole genome shotgun (WGS) entry which is preliminary data.</text>
</comment>
<dbReference type="Proteomes" id="UP000179621">
    <property type="component" value="Unassembled WGS sequence"/>
</dbReference>
<protein>
    <recommendedName>
        <fullName evidence="4">DUF4352 domain-containing protein</fullName>
    </recommendedName>
</protein>
<organism evidence="2 3">
    <name type="scientific">Mycobacteroides saopaulense</name>
    <dbReference type="NCBI Taxonomy" id="1578165"/>
    <lineage>
        <taxon>Bacteria</taxon>
        <taxon>Bacillati</taxon>
        <taxon>Actinomycetota</taxon>
        <taxon>Actinomycetes</taxon>
        <taxon>Mycobacteriales</taxon>
        <taxon>Mycobacteriaceae</taxon>
        <taxon>Mycobacteroides</taxon>
    </lineage>
</organism>
<keyword evidence="1" id="KW-1133">Transmembrane helix</keyword>
<evidence type="ECO:0000256" key="1">
    <source>
        <dbReference type="SAM" id="Phobius"/>
    </source>
</evidence>
<evidence type="ECO:0008006" key="4">
    <source>
        <dbReference type="Google" id="ProtNLM"/>
    </source>
</evidence>
<keyword evidence="1" id="KW-0472">Membrane</keyword>
<gene>
    <name evidence="2" type="ORF">BKG73_01490</name>
</gene>
<feature type="transmembrane region" description="Helical" evidence="1">
    <location>
        <begin position="6"/>
        <end position="22"/>
    </location>
</feature>
<evidence type="ECO:0000313" key="2">
    <source>
        <dbReference type="EMBL" id="OHU13425.1"/>
    </source>
</evidence>
<keyword evidence="1" id="KW-0812">Transmembrane</keyword>
<name>A0ABX3C4K2_9MYCO</name>
<sequence>MTWRHVMNWCVFVALIVAAIFVRNHQTDKVELQEPIDVRGDRGERLAGRNIAATITGIVFTDKVIGERAGNHPEIYAPHEGWVFAAFRVNAQSTVSDDKTNTDLIIGENEYLHMSMAVPALQLVPGIPNEGYAGTFEIPTASMKSHAIFRVTGGGDPSRDSRLVFDVDLATAQHIPSITVKKPI</sequence>
<evidence type="ECO:0000313" key="3">
    <source>
        <dbReference type="Proteomes" id="UP000179621"/>
    </source>
</evidence>
<dbReference type="EMBL" id="MLIH01000002">
    <property type="protein sequence ID" value="OHU13425.1"/>
    <property type="molecule type" value="Genomic_DNA"/>
</dbReference>
<reference evidence="2 3" key="1">
    <citation type="submission" date="2016-10" db="EMBL/GenBank/DDBJ databases">
        <title>Evaluation of Human, Animal and Environmental Mycobacterium chelonae Isolates by Core Genome Phylogenomic Analysis, Targeted Gene Comparison, and Anti-microbial Susceptibility Patterns: A Tale of Mistaken Identities.</title>
        <authorList>
            <person name="Fogelson S.B."/>
            <person name="Camus A.C."/>
            <person name="Lorenz W."/>
            <person name="Vasireddy R."/>
            <person name="Vasireddy S."/>
            <person name="Smith T."/>
            <person name="Brown-Elliott B.A."/>
            <person name="Wallace R.J.Jr."/>
            <person name="Hasan N.A."/>
            <person name="Reischl U."/>
            <person name="Sanchez S."/>
        </authorList>
    </citation>
    <scope>NUCLEOTIDE SEQUENCE [LARGE SCALE GENOMIC DNA]</scope>
    <source>
        <strain evidence="2 3">8528</strain>
    </source>
</reference>
<proteinExistence type="predicted"/>